<evidence type="ECO:0000259" key="3">
    <source>
        <dbReference type="Pfam" id="PF22939"/>
    </source>
</evidence>
<keyword evidence="6" id="KW-1185">Reference proteome</keyword>
<dbReference type="InterPro" id="IPR027417">
    <property type="entry name" value="P-loop_NTPase"/>
</dbReference>
<dbReference type="Pfam" id="PF24883">
    <property type="entry name" value="NPHP3_N"/>
    <property type="match status" value="1"/>
</dbReference>
<dbReference type="InterPro" id="IPR054471">
    <property type="entry name" value="GPIID_WHD"/>
</dbReference>
<dbReference type="Proteomes" id="UP000664534">
    <property type="component" value="Unassembled WGS sequence"/>
</dbReference>
<keyword evidence="2" id="KW-0040">ANK repeat</keyword>
<reference evidence="5" key="1">
    <citation type="submission" date="2021-03" db="EMBL/GenBank/DDBJ databases">
        <authorList>
            <person name="Tagirdzhanova G."/>
        </authorList>
    </citation>
    <scope>NUCLEOTIDE SEQUENCE</scope>
</reference>
<dbReference type="InterPro" id="IPR056884">
    <property type="entry name" value="NPHP3-like_N"/>
</dbReference>
<accession>A0A8H3FUB0</accession>
<dbReference type="SMART" id="SM00248">
    <property type="entry name" value="ANK"/>
    <property type="match status" value="8"/>
</dbReference>
<dbReference type="Gene3D" id="3.40.50.300">
    <property type="entry name" value="P-loop containing nucleotide triphosphate hydrolases"/>
    <property type="match status" value="1"/>
</dbReference>
<organism evidence="5 6">
    <name type="scientific">Imshaugia aleurites</name>
    <dbReference type="NCBI Taxonomy" id="172621"/>
    <lineage>
        <taxon>Eukaryota</taxon>
        <taxon>Fungi</taxon>
        <taxon>Dikarya</taxon>
        <taxon>Ascomycota</taxon>
        <taxon>Pezizomycotina</taxon>
        <taxon>Lecanoromycetes</taxon>
        <taxon>OSLEUM clade</taxon>
        <taxon>Lecanoromycetidae</taxon>
        <taxon>Lecanorales</taxon>
        <taxon>Lecanorineae</taxon>
        <taxon>Parmeliaceae</taxon>
        <taxon>Imshaugia</taxon>
    </lineage>
</organism>
<dbReference type="PANTHER" id="PTHR10039">
    <property type="entry name" value="AMELOGENIN"/>
    <property type="match status" value="1"/>
</dbReference>
<dbReference type="AlphaFoldDB" id="A0A8H3FUB0"/>
<feature type="repeat" description="ANK" evidence="2">
    <location>
        <begin position="711"/>
        <end position="743"/>
    </location>
</feature>
<feature type="domain" description="GPI inositol-deacylase winged helix" evidence="3">
    <location>
        <begin position="476"/>
        <end position="557"/>
    </location>
</feature>
<evidence type="ECO:0000313" key="6">
    <source>
        <dbReference type="Proteomes" id="UP000664534"/>
    </source>
</evidence>
<dbReference type="SUPFAM" id="SSF52540">
    <property type="entry name" value="P-loop containing nucleoside triphosphate hydrolases"/>
    <property type="match status" value="1"/>
</dbReference>
<name>A0A8H3FUB0_9LECA</name>
<dbReference type="Gene3D" id="1.25.40.20">
    <property type="entry name" value="Ankyrin repeat-containing domain"/>
    <property type="match status" value="2"/>
</dbReference>
<dbReference type="PANTHER" id="PTHR10039:SF15">
    <property type="entry name" value="NACHT DOMAIN-CONTAINING PROTEIN"/>
    <property type="match status" value="1"/>
</dbReference>
<evidence type="ECO:0008006" key="7">
    <source>
        <dbReference type="Google" id="ProtNLM"/>
    </source>
</evidence>
<gene>
    <name evidence="5" type="ORF">IMSHALPRED_008306</name>
</gene>
<dbReference type="EMBL" id="CAJPDT010000059">
    <property type="protein sequence ID" value="CAF9930886.1"/>
    <property type="molecule type" value="Genomic_DNA"/>
</dbReference>
<dbReference type="Pfam" id="PF12796">
    <property type="entry name" value="Ank_2"/>
    <property type="match status" value="1"/>
</dbReference>
<dbReference type="SUPFAM" id="SSF48403">
    <property type="entry name" value="Ankyrin repeat"/>
    <property type="match status" value="1"/>
</dbReference>
<dbReference type="OrthoDB" id="195446at2759"/>
<dbReference type="InterPro" id="IPR036770">
    <property type="entry name" value="Ankyrin_rpt-contain_sf"/>
</dbReference>
<dbReference type="PROSITE" id="PS50088">
    <property type="entry name" value="ANK_REPEAT"/>
    <property type="match status" value="1"/>
</dbReference>
<proteinExistence type="predicted"/>
<evidence type="ECO:0000256" key="1">
    <source>
        <dbReference type="ARBA" id="ARBA00022737"/>
    </source>
</evidence>
<dbReference type="InterPro" id="IPR002110">
    <property type="entry name" value="Ankyrin_rpt"/>
</dbReference>
<evidence type="ECO:0000256" key="2">
    <source>
        <dbReference type="PROSITE-ProRule" id="PRU00023"/>
    </source>
</evidence>
<dbReference type="Pfam" id="PF13637">
    <property type="entry name" value="Ank_4"/>
    <property type="match status" value="1"/>
</dbReference>
<keyword evidence="1" id="KW-0677">Repeat</keyword>
<feature type="domain" description="Nephrocystin 3-like N-terminal" evidence="4">
    <location>
        <begin position="190"/>
        <end position="357"/>
    </location>
</feature>
<sequence length="1114" mass="125057">MVSGDKSAILLTNSERLEPSKRAEASEDNLLIQSSFRGLCHALEDAGQGLPGLAIDQKQMNDLASLVQDCQEVLDDTNAALEDYASLGVKSSGLKARTQKTWKKFRWNERSIESLRGRIISSTAFLNAFIAGVTSKTAQSTNDKVTVLDGRVQDLQSHKDDQERRKLLKWVSALNFSSQQSTILEQRQEGTGQWLLESSDFQEWMTNGGGTLLCIGMPGAGKTMLACVAIDHLINTFRGTPDIGVAYIHCDYKQEKEHTHLNLLADLLKQLLQKSPSIPGYTRDLYEQRDNGPTSTRPTLTQILESLQLTMTSFARVFIVVDALDELQRDGNMLQNLLSNLFALQANKTVNLMLTSRDVPLVTEKVQRCVRLEVRASDEDVRKYLEGRMDELPKVVSRSPKIQQTIKDAIVSALKEQDLTQKARFLLARLYLESLIDKLSLADIREALQSLPKGSEQALSLAYDQVMQRIEAQRPGIRQLARNALTWITYARRLLTEMELRHALGVEHGTSSFNEERLFDIEEIISACGGLIIVVQDQNEDTVRLVHYSTQDFLRESGDKYLRNAQQNIATSCLTCLLYDTFKEGWQNPSLESPDEWRPVRDRIQQYPLISYAAEYWGTFASSCLKKSVRDLAMQFLSDEYKVSSATQILIAPSLPAYQCRESWYAEQFLPWPKLSYIDESYPDLPPQDPIPVSDEDKFVIYSGLRSRNPTPVSGMHLASYYGNESLVLMLLENGFVADVRDDSNRSPLFWASLRGQDTVVDLLLSIDNIKADLVIEWDHRLSTSAMIGSQRRGIQCSEPHKKVNINASDAADHEGPISRRTENESQAKLGESLTLSIVDVNCQDKYGYTPLRIAAERNHDQVVARLLKSVNILVNLADLRGETPLIYAIEKGFVRTVRHLVAHADIDVNLRTPDGDAPLLRAAMYGSVAVVHFLLSLADIDVNIVGGEEYYGMTPLSAAVRNYRYGVAKLLLAHHDIDVNHKNKWGETAFTMAASPFGGEATLKLFLNTAGVEVNSIDMYGQTPLFRSAYGWYKWKRRSGYSGVDSDYARHEKIVRLLLTRADIDIDCFDENGNNLLSNVTKYAEETPEPRLEGVIALLCAATEDRSRARCVD</sequence>
<protein>
    <recommendedName>
        <fullName evidence="7">AAA+ ATPase domain-containing protein</fullName>
    </recommendedName>
</protein>
<dbReference type="Pfam" id="PF22939">
    <property type="entry name" value="WHD_GPIID"/>
    <property type="match status" value="1"/>
</dbReference>
<evidence type="ECO:0000259" key="4">
    <source>
        <dbReference type="Pfam" id="PF24883"/>
    </source>
</evidence>
<dbReference type="Pfam" id="PF00023">
    <property type="entry name" value="Ank"/>
    <property type="match status" value="1"/>
</dbReference>
<evidence type="ECO:0000313" key="5">
    <source>
        <dbReference type="EMBL" id="CAF9930886.1"/>
    </source>
</evidence>
<comment type="caution">
    <text evidence="5">The sequence shown here is derived from an EMBL/GenBank/DDBJ whole genome shotgun (WGS) entry which is preliminary data.</text>
</comment>